<accession>A0ABS2R715</accession>
<protein>
    <submittedName>
        <fullName evidence="1">Uncharacterized protein</fullName>
    </submittedName>
</protein>
<sequence>MDLSVERIFKATFFGSDEEEVMSHGNIIYLYVTKQTLAIFFCYF</sequence>
<dbReference type="EMBL" id="JAFBFH010000014">
    <property type="protein sequence ID" value="MBM7715394.1"/>
    <property type="molecule type" value="Genomic_DNA"/>
</dbReference>
<organism evidence="1 2">
    <name type="scientific">Siminovitchia thermophila</name>
    <dbReference type="NCBI Taxonomy" id="1245522"/>
    <lineage>
        <taxon>Bacteria</taxon>
        <taxon>Bacillati</taxon>
        <taxon>Bacillota</taxon>
        <taxon>Bacilli</taxon>
        <taxon>Bacillales</taxon>
        <taxon>Bacillaceae</taxon>
        <taxon>Siminovitchia</taxon>
    </lineage>
</organism>
<gene>
    <name evidence="1" type="ORF">JOC94_002381</name>
</gene>
<evidence type="ECO:0000313" key="1">
    <source>
        <dbReference type="EMBL" id="MBM7715394.1"/>
    </source>
</evidence>
<comment type="caution">
    <text evidence="1">The sequence shown here is derived from an EMBL/GenBank/DDBJ whole genome shotgun (WGS) entry which is preliminary data.</text>
</comment>
<keyword evidence="2" id="KW-1185">Reference proteome</keyword>
<dbReference type="Proteomes" id="UP000823485">
    <property type="component" value="Unassembled WGS sequence"/>
</dbReference>
<name>A0ABS2R715_9BACI</name>
<reference evidence="1 2" key="1">
    <citation type="submission" date="2021-01" db="EMBL/GenBank/DDBJ databases">
        <title>Genomic Encyclopedia of Type Strains, Phase IV (KMG-IV): sequencing the most valuable type-strain genomes for metagenomic binning, comparative biology and taxonomic classification.</title>
        <authorList>
            <person name="Goeker M."/>
        </authorList>
    </citation>
    <scope>NUCLEOTIDE SEQUENCE [LARGE SCALE GENOMIC DNA]</scope>
    <source>
        <strain evidence="1 2">DSM 105453</strain>
    </source>
</reference>
<evidence type="ECO:0000313" key="2">
    <source>
        <dbReference type="Proteomes" id="UP000823485"/>
    </source>
</evidence>
<proteinExistence type="predicted"/>